<evidence type="ECO:0000313" key="1">
    <source>
        <dbReference type="EMBL" id="EEY92977.1"/>
    </source>
</evidence>
<accession>D0SLS0</accession>
<proteinExistence type="predicted"/>
<dbReference type="AlphaFoldDB" id="D0SLS0"/>
<dbReference type="EMBL" id="GG705011">
    <property type="protein sequence ID" value="EEY92977.1"/>
    <property type="molecule type" value="Genomic_DNA"/>
</dbReference>
<protein>
    <submittedName>
        <fullName evidence="1">Uncharacterized protein</fullName>
    </submittedName>
</protein>
<evidence type="ECO:0000313" key="2">
    <source>
        <dbReference type="Proteomes" id="UP000018442"/>
    </source>
</evidence>
<dbReference type="Proteomes" id="UP000018442">
    <property type="component" value="Unassembled WGS sequence"/>
</dbReference>
<organism evidence="1 2">
    <name type="scientific">Acinetobacter junii SH205</name>
    <dbReference type="NCBI Taxonomy" id="575587"/>
    <lineage>
        <taxon>Bacteria</taxon>
        <taxon>Pseudomonadati</taxon>
        <taxon>Pseudomonadota</taxon>
        <taxon>Gammaproteobacteria</taxon>
        <taxon>Moraxellales</taxon>
        <taxon>Moraxellaceae</taxon>
        <taxon>Acinetobacter</taxon>
    </lineage>
</organism>
<reference evidence="2" key="1">
    <citation type="journal article" date="2012" name="PLoS ONE">
        <title>The success of Acinetobacter species; genetic, metabolic and virulence attributes.</title>
        <authorList>
            <person name="Peleg A.Y."/>
            <person name="de Breij A."/>
            <person name="Adams M.D."/>
            <person name="Cerqueira G.M."/>
            <person name="Mocali S."/>
            <person name="Galardini M."/>
            <person name="Nibbering P.H."/>
            <person name="Earl A.M."/>
            <person name="Ward D.V."/>
            <person name="Paterson D.L."/>
            <person name="Seifert H."/>
            <person name="Dijkshoorn L."/>
        </authorList>
    </citation>
    <scope>NUCLEOTIDE SEQUENCE [LARGE SCALE GENOMIC DNA]</scope>
    <source>
        <strain evidence="2">SH205</strain>
    </source>
</reference>
<dbReference type="HOGENOM" id="CLU_884623_0_0_6"/>
<name>D0SLS0_ACIJU</name>
<gene>
    <name evidence="1" type="ORF">HMPREF0026_00253</name>
</gene>
<sequence length="314" mass="36739">MQDNLKSKWNNKLLPLLMEQDEVSLYDIVKLISTEYISGIKYLADFLDYFIYQPDNYLTQEQKNLVLGFIETLINPYNFKENSCKSIKAFQKFNIKENLSPENYMALHEVSWAKENLNELFIEQDSTIYQFESCFIFGQNLSPEISIPTFFLQEHFSYFEATCLLAGYKDALEMKELFEHDKEVFHFSYPDFKDCYNLLKTAKIAGALPQELIPRATLQRYFSSRNIHVPGFTNSENTINNIHPSIDPKHPQHAPELLLATQAWEAKYLNGEYKSHEHTPAVENILKNWNITGLNLIKRICAITNPDKQLFYNK</sequence>
<dbReference type="RefSeq" id="WP_005402175.1">
    <property type="nucleotide sequence ID" value="NZ_GG705011.1"/>
</dbReference>